<dbReference type="GO" id="GO:0005634">
    <property type="term" value="C:nucleus"/>
    <property type="evidence" value="ECO:0007669"/>
    <property type="project" value="TreeGrafter"/>
</dbReference>
<dbReference type="Pfam" id="PF03184">
    <property type="entry name" value="DDE_1"/>
    <property type="match status" value="1"/>
</dbReference>
<organism evidence="5 6">
    <name type="scientific">Dichomitus squalens (strain LYAD-421)</name>
    <name type="common">Western red white-rot fungus</name>
    <dbReference type="NCBI Taxonomy" id="732165"/>
    <lineage>
        <taxon>Eukaryota</taxon>
        <taxon>Fungi</taxon>
        <taxon>Dikarya</taxon>
        <taxon>Basidiomycota</taxon>
        <taxon>Agaricomycotina</taxon>
        <taxon>Agaricomycetes</taxon>
        <taxon>Polyporales</taxon>
        <taxon>Polyporaceae</taxon>
        <taxon>Dichomitus</taxon>
    </lineage>
</organism>
<evidence type="ECO:0000256" key="2">
    <source>
        <dbReference type="SAM" id="Coils"/>
    </source>
</evidence>
<feature type="region of interest" description="Disordered" evidence="3">
    <location>
        <begin position="419"/>
        <end position="527"/>
    </location>
</feature>
<feature type="coiled-coil region" evidence="2">
    <location>
        <begin position="596"/>
        <end position="635"/>
    </location>
</feature>
<proteinExistence type="predicted"/>
<feature type="compositionally biased region" description="Acidic residues" evidence="3">
    <location>
        <begin position="484"/>
        <end position="500"/>
    </location>
</feature>
<dbReference type="InterPro" id="IPR050863">
    <property type="entry name" value="CenT-Element_Derived"/>
</dbReference>
<dbReference type="OrthoDB" id="2740399at2759"/>
<evidence type="ECO:0000313" key="5">
    <source>
        <dbReference type="EMBL" id="EJF55645.1"/>
    </source>
</evidence>
<protein>
    <recommendedName>
        <fullName evidence="4">HTH CENPB-type domain-containing protein</fullName>
    </recommendedName>
</protein>
<evidence type="ECO:0000259" key="4">
    <source>
        <dbReference type="PROSITE" id="PS51253"/>
    </source>
</evidence>
<accession>R7SIW2</accession>
<dbReference type="InterPro" id="IPR036397">
    <property type="entry name" value="RNaseH_sf"/>
</dbReference>
<name>R7SIW2_DICSQ</name>
<dbReference type="HOGENOM" id="CLU_013929_18_0_1"/>
<sequence length="793" mass="89813">MSRSKVLRRPLTGPPKGSRRCTRQYTEETMREAIQRYEDGRNHGETYTSVAAAMGVPEATLRMRHQGLHMSRRTSHARFQRLSPEEEDALCDWVEHLCYMGFPVDKRTLIDIAAQISGDPIGVYNRKWVYRFLQRHPGLKLGRPSGLDPKRAQAFNRPVVEDHFKQLEKLIKSFNIPWSHVYNMDEKGIQRGGGRRLQNIKYFVPRGRRTSYKLRSASLELVTIIECVCADGSNIMPGFIFSGKEFMRDWFQNVDRNVTIAHSPNGWTDDFLCLEWFRKCFIPQATARRETDAPILLILDGHGSHITSEMRHLAMDHNIHLFCLPPHTTHRLQPLDVGVFGPLQQAWTKRCNEYYVTSRGREMDRGELIREYLTVREKVFTQDLIRKAWYRSGITSETWSADIFSDEDFAPSYGTSTIAHVPPSYPTSGDPTLIVEGLPISPPSSDVEDDDADTGSERSHFETKLKDPGLSELSIEGSATTSEAETEPVSDGYSSDDDDASQLTPPGQQRSTSTARGSTSHHNQELEQLRSEVARLQRENSILQSQSRHANAHAAVAHWHINGLMAQINHKKSTTRNGKKRTIRTTARCLTVGEGAQQCEEEEAEEAAEAARKEEERIQKEREEAHRQIERELAANDDAHIFSGVLARKKKEDLKKIAYALKLPLSGTNAHLSTAITEHLKAHSARYVTDPKFAGLFIAANGLSHAQKRALPPEFNDENIPPPSQRPRGMSPPSTPTPQSVSSRAWTPSYNPWQPFHTTTIDNPYNTIPSFEFHHVQPLPTPYPPYHSPLDSQ</sequence>
<keyword evidence="2" id="KW-0175">Coiled coil</keyword>
<dbReference type="RefSeq" id="XP_007371623.1">
    <property type="nucleotide sequence ID" value="XM_007371561.1"/>
</dbReference>
<gene>
    <name evidence="5" type="ORF">DICSQDRAFT_175668</name>
</gene>
<dbReference type="AlphaFoldDB" id="R7SIW2"/>
<feature type="compositionally biased region" description="Basic and acidic residues" evidence="3">
    <location>
        <begin position="455"/>
        <end position="469"/>
    </location>
</feature>
<keyword evidence="1" id="KW-0238">DNA-binding</keyword>
<reference evidence="5 6" key="1">
    <citation type="journal article" date="2012" name="Science">
        <title>The Paleozoic origin of enzymatic lignin decomposition reconstructed from 31 fungal genomes.</title>
        <authorList>
            <person name="Floudas D."/>
            <person name="Binder M."/>
            <person name="Riley R."/>
            <person name="Barry K."/>
            <person name="Blanchette R.A."/>
            <person name="Henrissat B."/>
            <person name="Martinez A.T."/>
            <person name="Otillar R."/>
            <person name="Spatafora J.W."/>
            <person name="Yadav J.S."/>
            <person name="Aerts A."/>
            <person name="Benoit I."/>
            <person name="Boyd A."/>
            <person name="Carlson A."/>
            <person name="Copeland A."/>
            <person name="Coutinho P.M."/>
            <person name="de Vries R.P."/>
            <person name="Ferreira P."/>
            <person name="Findley K."/>
            <person name="Foster B."/>
            <person name="Gaskell J."/>
            <person name="Glotzer D."/>
            <person name="Gorecki P."/>
            <person name="Heitman J."/>
            <person name="Hesse C."/>
            <person name="Hori C."/>
            <person name="Igarashi K."/>
            <person name="Jurgens J.A."/>
            <person name="Kallen N."/>
            <person name="Kersten P."/>
            <person name="Kohler A."/>
            <person name="Kuees U."/>
            <person name="Kumar T.K.A."/>
            <person name="Kuo A."/>
            <person name="LaButti K."/>
            <person name="Larrondo L.F."/>
            <person name="Lindquist E."/>
            <person name="Ling A."/>
            <person name="Lombard V."/>
            <person name="Lucas S."/>
            <person name="Lundell T."/>
            <person name="Martin R."/>
            <person name="McLaughlin D.J."/>
            <person name="Morgenstern I."/>
            <person name="Morin E."/>
            <person name="Murat C."/>
            <person name="Nagy L.G."/>
            <person name="Nolan M."/>
            <person name="Ohm R.A."/>
            <person name="Patyshakuliyeva A."/>
            <person name="Rokas A."/>
            <person name="Ruiz-Duenas F.J."/>
            <person name="Sabat G."/>
            <person name="Salamov A."/>
            <person name="Samejima M."/>
            <person name="Schmutz J."/>
            <person name="Slot J.C."/>
            <person name="St John F."/>
            <person name="Stenlid J."/>
            <person name="Sun H."/>
            <person name="Sun S."/>
            <person name="Syed K."/>
            <person name="Tsang A."/>
            <person name="Wiebenga A."/>
            <person name="Young D."/>
            <person name="Pisabarro A."/>
            <person name="Eastwood D.C."/>
            <person name="Martin F."/>
            <person name="Cullen D."/>
            <person name="Grigoriev I.V."/>
            <person name="Hibbett D.S."/>
        </authorList>
    </citation>
    <scope>NUCLEOTIDE SEQUENCE [LARGE SCALE GENOMIC DNA]</scope>
    <source>
        <strain evidence="5 6">LYAD-421 SS1</strain>
    </source>
</reference>
<dbReference type="InterPro" id="IPR006600">
    <property type="entry name" value="HTH_CenpB_DNA-bd_dom"/>
</dbReference>
<dbReference type="KEGG" id="dsq:DICSQDRAFT_175668"/>
<dbReference type="PROSITE" id="PS51253">
    <property type="entry name" value="HTH_CENPB"/>
    <property type="match status" value="1"/>
</dbReference>
<dbReference type="SMART" id="SM00674">
    <property type="entry name" value="CENPB"/>
    <property type="match status" value="1"/>
</dbReference>
<dbReference type="GO" id="GO:0003677">
    <property type="term" value="F:DNA binding"/>
    <property type="evidence" value="ECO:0007669"/>
    <property type="project" value="UniProtKB-KW"/>
</dbReference>
<evidence type="ECO:0000313" key="6">
    <source>
        <dbReference type="Proteomes" id="UP000053319"/>
    </source>
</evidence>
<dbReference type="GeneID" id="18840230"/>
<dbReference type="InterPro" id="IPR004875">
    <property type="entry name" value="DDE_SF_endonuclease_dom"/>
</dbReference>
<feature type="region of interest" description="Disordered" evidence="3">
    <location>
        <begin position="712"/>
        <end position="746"/>
    </location>
</feature>
<evidence type="ECO:0000256" key="1">
    <source>
        <dbReference type="ARBA" id="ARBA00023125"/>
    </source>
</evidence>
<dbReference type="PANTHER" id="PTHR19303:SF74">
    <property type="entry name" value="POGO TRANSPOSABLE ELEMENT WITH KRAB DOMAIN"/>
    <property type="match status" value="1"/>
</dbReference>
<feature type="compositionally biased region" description="Polar residues" evidence="3">
    <location>
        <begin position="502"/>
        <end position="521"/>
    </location>
</feature>
<evidence type="ECO:0000256" key="3">
    <source>
        <dbReference type="SAM" id="MobiDB-lite"/>
    </source>
</evidence>
<dbReference type="Gene3D" id="3.30.420.10">
    <property type="entry name" value="Ribonuclease H-like superfamily/Ribonuclease H"/>
    <property type="match status" value="1"/>
</dbReference>
<dbReference type="Proteomes" id="UP000053319">
    <property type="component" value="Unassembled WGS sequence"/>
</dbReference>
<dbReference type="EMBL" id="JH719515">
    <property type="protein sequence ID" value="EJF55645.1"/>
    <property type="molecule type" value="Genomic_DNA"/>
</dbReference>
<dbReference type="PANTHER" id="PTHR19303">
    <property type="entry name" value="TRANSPOSON"/>
    <property type="match status" value="1"/>
</dbReference>
<feature type="region of interest" description="Disordered" evidence="3">
    <location>
        <begin position="1"/>
        <end position="23"/>
    </location>
</feature>
<feature type="domain" description="HTH CENPB-type" evidence="4">
    <location>
        <begin position="74"/>
        <end position="142"/>
    </location>
</feature>
<dbReference type="Pfam" id="PF03221">
    <property type="entry name" value="HTH_Tnp_Tc5"/>
    <property type="match status" value="1"/>
</dbReference>